<protein>
    <submittedName>
        <fullName evidence="2">Uncharacterized protein DUF397</fullName>
    </submittedName>
</protein>
<keyword evidence="3" id="KW-1185">Reference proteome</keyword>
<dbReference type="Pfam" id="PF04149">
    <property type="entry name" value="DUF397"/>
    <property type="match status" value="1"/>
</dbReference>
<proteinExistence type="predicted"/>
<evidence type="ECO:0000259" key="1">
    <source>
        <dbReference type="Pfam" id="PF04149"/>
    </source>
</evidence>
<dbReference type="RefSeq" id="WP_145911060.1">
    <property type="nucleotide sequence ID" value="NZ_BAAAMZ010000005.1"/>
</dbReference>
<dbReference type="OrthoDB" id="3873173at2"/>
<organism evidence="2 3">
    <name type="scientific">Kitasatospora viridis</name>
    <dbReference type="NCBI Taxonomy" id="281105"/>
    <lineage>
        <taxon>Bacteria</taxon>
        <taxon>Bacillati</taxon>
        <taxon>Actinomycetota</taxon>
        <taxon>Actinomycetes</taxon>
        <taxon>Kitasatosporales</taxon>
        <taxon>Streptomycetaceae</taxon>
        <taxon>Kitasatospora</taxon>
    </lineage>
</organism>
<dbReference type="EMBL" id="VIWT01000006">
    <property type="protein sequence ID" value="TWF73086.1"/>
    <property type="molecule type" value="Genomic_DNA"/>
</dbReference>
<dbReference type="AlphaFoldDB" id="A0A561SDZ6"/>
<sequence>MSDYDWQKSTFSQGNNGNCIEVADAGNGMIVMRESDDPSVIVTTTQAKLDAFIKGAKAGEFDHFV</sequence>
<name>A0A561SDZ6_9ACTN</name>
<gene>
    <name evidence="2" type="ORF">FHX73_16237</name>
</gene>
<reference evidence="2 3" key="1">
    <citation type="submission" date="2019-06" db="EMBL/GenBank/DDBJ databases">
        <title>Sequencing the genomes of 1000 actinobacteria strains.</title>
        <authorList>
            <person name="Klenk H.-P."/>
        </authorList>
    </citation>
    <scope>NUCLEOTIDE SEQUENCE [LARGE SCALE GENOMIC DNA]</scope>
    <source>
        <strain evidence="2 3">DSM 44826</strain>
    </source>
</reference>
<dbReference type="Proteomes" id="UP000317940">
    <property type="component" value="Unassembled WGS sequence"/>
</dbReference>
<comment type="caution">
    <text evidence="2">The sequence shown here is derived from an EMBL/GenBank/DDBJ whole genome shotgun (WGS) entry which is preliminary data.</text>
</comment>
<evidence type="ECO:0000313" key="3">
    <source>
        <dbReference type="Proteomes" id="UP000317940"/>
    </source>
</evidence>
<dbReference type="InterPro" id="IPR007278">
    <property type="entry name" value="DUF397"/>
</dbReference>
<accession>A0A561SDZ6</accession>
<feature type="domain" description="DUF397" evidence="1">
    <location>
        <begin position="5"/>
        <end position="57"/>
    </location>
</feature>
<evidence type="ECO:0000313" key="2">
    <source>
        <dbReference type="EMBL" id="TWF73086.1"/>
    </source>
</evidence>